<keyword evidence="1" id="KW-1133">Transmembrane helix</keyword>
<feature type="transmembrane region" description="Helical" evidence="1">
    <location>
        <begin position="65"/>
        <end position="84"/>
    </location>
</feature>
<reference evidence="2 3" key="1">
    <citation type="submission" date="2014-06" db="EMBL/GenBank/DDBJ databases">
        <title>Evolutionary Origins and Diversification of the Mycorrhizal Mutualists.</title>
        <authorList>
            <consortium name="DOE Joint Genome Institute"/>
            <consortium name="Mycorrhizal Genomics Consortium"/>
            <person name="Kohler A."/>
            <person name="Kuo A."/>
            <person name="Nagy L.G."/>
            <person name="Floudas D."/>
            <person name="Copeland A."/>
            <person name="Barry K.W."/>
            <person name="Cichocki N."/>
            <person name="Veneault-Fourrey C."/>
            <person name="LaButti K."/>
            <person name="Lindquist E.A."/>
            <person name="Lipzen A."/>
            <person name="Lundell T."/>
            <person name="Morin E."/>
            <person name="Murat C."/>
            <person name="Riley R."/>
            <person name="Ohm R."/>
            <person name="Sun H."/>
            <person name="Tunlid A."/>
            <person name="Henrissat B."/>
            <person name="Grigoriev I.V."/>
            <person name="Hibbett D.S."/>
            <person name="Martin F."/>
        </authorList>
    </citation>
    <scope>NUCLEOTIDE SEQUENCE [LARGE SCALE GENOMIC DNA]</scope>
    <source>
        <strain evidence="2 3">SS14</strain>
    </source>
</reference>
<dbReference type="AlphaFoldDB" id="A0A0C9VG35"/>
<keyword evidence="3" id="KW-1185">Reference proteome</keyword>
<dbReference type="EMBL" id="KN837110">
    <property type="protein sequence ID" value="KIJ45914.1"/>
    <property type="molecule type" value="Genomic_DNA"/>
</dbReference>
<dbReference type="PANTHER" id="PTHR28161">
    <property type="entry name" value="ATP SYNTHASE SUBUNIT F, MITOCHONDRIAL"/>
    <property type="match status" value="1"/>
</dbReference>
<dbReference type="InterPro" id="IPR019727">
    <property type="entry name" value="ATP_synth_F0_fsu_mt_fun"/>
</dbReference>
<sequence length="98" mass="10404">MHATLARRALGHLVPPKIATPSSVSGGSAASLTPLVEFYSKLPKGPAPKLGPRGPASYLFNAKNASGVPILVVIFGLIGFGYTLDYNMHLKHHKNHPH</sequence>
<protein>
    <recommendedName>
        <fullName evidence="4">ATP synthase subunit f, mitochondrial</fullName>
    </recommendedName>
</protein>
<evidence type="ECO:0000313" key="3">
    <source>
        <dbReference type="Proteomes" id="UP000054279"/>
    </source>
</evidence>
<name>A0A0C9VG35_SPHS4</name>
<organism evidence="2 3">
    <name type="scientific">Sphaerobolus stellatus (strain SS14)</name>
    <dbReference type="NCBI Taxonomy" id="990650"/>
    <lineage>
        <taxon>Eukaryota</taxon>
        <taxon>Fungi</taxon>
        <taxon>Dikarya</taxon>
        <taxon>Basidiomycota</taxon>
        <taxon>Agaricomycotina</taxon>
        <taxon>Agaricomycetes</taxon>
        <taxon>Phallomycetidae</taxon>
        <taxon>Geastrales</taxon>
        <taxon>Sphaerobolaceae</taxon>
        <taxon>Sphaerobolus</taxon>
    </lineage>
</organism>
<dbReference type="GO" id="GO:0046933">
    <property type="term" value="F:proton-transporting ATP synthase activity, rotational mechanism"/>
    <property type="evidence" value="ECO:0007669"/>
    <property type="project" value="TreeGrafter"/>
</dbReference>
<proteinExistence type="predicted"/>
<dbReference type="OrthoDB" id="5561579at2759"/>
<dbReference type="Pfam" id="PF10791">
    <property type="entry name" value="F1F0-ATPsyn_F"/>
    <property type="match status" value="1"/>
</dbReference>
<accession>A0A0C9VG35</accession>
<keyword evidence="1" id="KW-0472">Membrane</keyword>
<evidence type="ECO:0000313" key="2">
    <source>
        <dbReference type="EMBL" id="KIJ45914.1"/>
    </source>
</evidence>
<dbReference type="HOGENOM" id="CLU_152700_0_0_1"/>
<evidence type="ECO:0000256" key="1">
    <source>
        <dbReference type="SAM" id="Phobius"/>
    </source>
</evidence>
<dbReference type="Proteomes" id="UP000054279">
    <property type="component" value="Unassembled WGS sequence"/>
</dbReference>
<keyword evidence="1" id="KW-0812">Transmembrane</keyword>
<dbReference type="PANTHER" id="PTHR28161:SF1">
    <property type="entry name" value="ATP SYNTHASE SUBUNIT F, MITOCHONDRIAL"/>
    <property type="match status" value="1"/>
</dbReference>
<gene>
    <name evidence="2" type="ORF">M422DRAFT_29558</name>
</gene>
<evidence type="ECO:0008006" key="4">
    <source>
        <dbReference type="Google" id="ProtNLM"/>
    </source>
</evidence>